<feature type="region of interest" description="Disordered" evidence="3">
    <location>
        <begin position="1"/>
        <end position="26"/>
    </location>
</feature>
<feature type="compositionally biased region" description="Gly residues" evidence="3">
    <location>
        <begin position="161"/>
        <end position="171"/>
    </location>
</feature>
<dbReference type="InterPro" id="IPR039662">
    <property type="entry name" value="Cohesin_Scc3/SA"/>
</dbReference>
<feature type="compositionally biased region" description="Acidic residues" evidence="3">
    <location>
        <begin position="1187"/>
        <end position="1197"/>
    </location>
</feature>
<evidence type="ECO:0000256" key="1">
    <source>
        <dbReference type="ARBA" id="ARBA00005486"/>
    </source>
</evidence>
<feature type="compositionally biased region" description="Basic residues" evidence="3">
    <location>
        <begin position="128"/>
        <end position="138"/>
    </location>
</feature>
<accession>A0A7R8W9L5</accession>
<dbReference type="GO" id="GO:0000785">
    <property type="term" value="C:chromatin"/>
    <property type="evidence" value="ECO:0007669"/>
    <property type="project" value="TreeGrafter"/>
</dbReference>
<keyword evidence="2" id="KW-0175">Coiled coil</keyword>
<dbReference type="PROSITE" id="PS51425">
    <property type="entry name" value="SCD"/>
    <property type="match status" value="1"/>
</dbReference>
<reference evidence="4" key="1">
    <citation type="submission" date="2020-11" db="EMBL/GenBank/DDBJ databases">
        <authorList>
            <person name="Tran Van P."/>
        </authorList>
    </citation>
    <scope>NUCLEOTIDE SEQUENCE</scope>
</reference>
<organism evidence="4">
    <name type="scientific">Cyprideis torosa</name>
    <dbReference type="NCBI Taxonomy" id="163714"/>
    <lineage>
        <taxon>Eukaryota</taxon>
        <taxon>Metazoa</taxon>
        <taxon>Ecdysozoa</taxon>
        <taxon>Arthropoda</taxon>
        <taxon>Crustacea</taxon>
        <taxon>Oligostraca</taxon>
        <taxon>Ostracoda</taxon>
        <taxon>Podocopa</taxon>
        <taxon>Podocopida</taxon>
        <taxon>Cytherocopina</taxon>
        <taxon>Cytheroidea</taxon>
        <taxon>Cytherideidae</taxon>
        <taxon>Cyprideis</taxon>
    </lineage>
</organism>
<comment type="similarity">
    <text evidence="1">Belongs to the SCC3 family.</text>
</comment>
<dbReference type="InterPro" id="IPR020839">
    <property type="entry name" value="SCD"/>
</dbReference>
<dbReference type="EMBL" id="OB660449">
    <property type="protein sequence ID" value="CAD7224841.1"/>
    <property type="molecule type" value="Genomic_DNA"/>
</dbReference>
<feature type="compositionally biased region" description="Low complexity" evidence="3">
    <location>
        <begin position="95"/>
        <end position="108"/>
    </location>
</feature>
<sequence>MRRGGKRIRMDEPPPPEFEPPTPLTPMDVHLEQMEQHAAANWGGYAAQTPQVAGTGSFLNITPEAGQDTSFGNQSYLESTLGNDATATSGGLQMSHSDSMDTSDSLTTEPTNTSDPDYDPNASTGRVTRARGRGRLPAKRPAVPDESFEDIPVAPARRGRWGGGRGGGRGGTRSSTVDESSLYAIILNGHVSQAQLVDDWIDAYKANREEALLQLSQFFIHASGCRGTITLEMQMSMDHTSLIRKMTEQFDEESGEYPLIMTGPNWKKFRQHFCDFVQLVVKQCQYSIIYDQHLMDNVIALLTGLTDSQVRAFRHTATLAAMKLMTALVDVALTVHINLDNTHRQYEAERQKTRERQATDRLENLLQKRTELEENMEEIKNMLAYMFKSIFVHRYRDTLPEIRPKSPFVPFRAICMHEIGIWMKKFHVNFLDDSYLKYIGWTLNDKVGDVRLKCLESLFPLYATEEFKSKLELFTSKFKDRIVSMTLDKEFPVAVHAVKLVTSILKHHRDILSDKDCEHVYELVFSSHRAVAQAAGEFINERLFDPAQYAQQNIRTRRGKKRLPNTARIKDLVMFFIESELHEHGAYLVDSLIESNDMVKDWECMTDLLLEEPGEMEEALDNKQETSLIEVMVCAVKQSATGEPPVGRGPSRKILSAKEVKQIKDDQEKLTEHFMGTLPPLLEKFSADAEKAANLLAIPQYFDLELYTTHRQEMNLELLLEHIAKIVDKHTSTEVLETAAKTLELLSSDDLAIAGRVDIRRKELLQQMFNKFSDEAADYNNALDAGEEPNEDETVNLVTYLKRMAIFQACHDFEQKLRSWDPLFAIASKGNDDIRRLPDEAIRHAIVYCYHAVIGGLEHVEDLQKQGAPVMEAIDVLRNKLDLYIDLSRKIMRNGIVPQIFREECYISLCDLLIFFKEDLGNENPALMALCRPPDQELQAELNHFIQEYVFVDDDNDDGKDEHAKIEELHKRRNFLASFAKLVAYNVIPVKMASDLFKQYVQYYNDYGDIIKATLGKAREINKVNCAQAMLKSLFDLYRALPQDDHGRPTTNHDLLVPIKELAKRFALSFGLDAVRNREAVTSIHREGIYYAIHANVDDEHADPSSPPPNLSFLEILAEFTNKLLRQDKRVVLGYLDRRVKLPMPSSNSEDWQPVITYRHSLMQGDTDGITAPTGRAYGRRGRRDEEGTEDGSEADF</sequence>
<feature type="compositionally biased region" description="Polar residues" evidence="3">
    <location>
        <begin position="82"/>
        <end position="94"/>
    </location>
</feature>
<protein>
    <submittedName>
        <fullName evidence="4">Uncharacterized protein</fullName>
    </submittedName>
</protein>
<dbReference type="SUPFAM" id="SSF48371">
    <property type="entry name" value="ARM repeat"/>
    <property type="match status" value="1"/>
</dbReference>
<dbReference type="InterPro" id="IPR013721">
    <property type="entry name" value="STAG"/>
</dbReference>
<dbReference type="Pfam" id="PF08514">
    <property type="entry name" value="STAG"/>
    <property type="match status" value="1"/>
</dbReference>
<dbReference type="PANTHER" id="PTHR11199">
    <property type="entry name" value="STROMAL ANTIGEN"/>
    <property type="match status" value="1"/>
</dbReference>
<evidence type="ECO:0000256" key="2">
    <source>
        <dbReference type="SAM" id="Coils"/>
    </source>
</evidence>
<feature type="region of interest" description="Disordered" evidence="3">
    <location>
        <begin position="1165"/>
        <end position="1197"/>
    </location>
</feature>
<name>A0A7R8W9L5_9CRUS</name>
<dbReference type="OrthoDB" id="498590at2759"/>
<dbReference type="Pfam" id="PF21581">
    <property type="entry name" value="SCD"/>
    <property type="match status" value="1"/>
</dbReference>
<dbReference type="GO" id="GO:0007062">
    <property type="term" value="P:sister chromatid cohesion"/>
    <property type="evidence" value="ECO:0007669"/>
    <property type="project" value="UniProtKB-ARBA"/>
</dbReference>
<gene>
    <name evidence="4" type="ORF">CTOB1V02_LOCUS2794</name>
</gene>
<dbReference type="InterPro" id="IPR056396">
    <property type="entry name" value="HEAT_SCC3-SA"/>
</dbReference>
<dbReference type="PANTHER" id="PTHR11199:SF0">
    <property type="entry name" value="LD34181P-RELATED"/>
    <property type="match status" value="1"/>
</dbReference>
<dbReference type="GO" id="GO:0003682">
    <property type="term" value="F:chromatin binding"/>
    <property type="evidence" value="ECO:0007669"/>
    <property type="project" value="TreeGrafter"/>
</dbReference>
<feature type="region of interest" description="Disordered" evidence="3">
    <location>
        <begin position="82"/>
        <end position="175"/>
    </location>
</feature>
<evidence type="ECO:0000256" key="3">
    <source>
        <dbReference type="SAM" id="MobiDB-lite"/>
    </source>
</evidence>
<dbReference type="AlphaFoldDB" id="A0A7R8W9L5"/>
<feature type="compositionally biased region" description="Pro residues" evidence="3">
    <location>
        <begin position="13"/>
        <end position="24"/>
    </location>
</feature>
<feature type="coiled-coil region" evidence="2">
    <location>
        <begin position="336"/>
        <end position="382"/>
    </location>
</feature>
<proteinExistence type="inferred from homology"/>
<dbReference type="InterPro" id="IPR016024">
    <property type="entry name" value="ARM-type_fold"/>
</dbReference>
<dbReference type="GO" id="GO:0005634">
    <property type="term" value="C:nucleus"/>
    <property type="evidence" value="ECO:0007669"/>
    <property type="project" value="TreeGrafter"/>
</dbReference>
<dbReference type="Pfam" id="PF24571">
    <property type="entry name" value="HEAT_SCC3-SA"/>
    <property type="match status" value="1"/>
</dbReference>
<dbReference type="GO" id="GO:0008278">
    <property type="term" value="C:cohesin complex"/>
    <property type="evidence" value="ECO:0007669"/>
    <property type="project" value="TreeGrafter"/>
</dbReference>
<evidence type="ECO:0000313" key="4">
    <source>
        <dbReference type="EMBL" id="CAD7224841.1"/>
    </source>
</evidence>